<sequence>MDCVSFEDPDRWIRFLNQKLQNSKEEERASISRELHDDLGQILTAIQINLQLHRKECCNRSDHVNDSIELIEDIIEKVRHKSAELRPGVISELCFIDAIKRLLEKMSISQENKIDFKYRDNFPDVSQQLKVDVFRIIQEAVNNAIRHAKATNIFVNLDFDREKVTVSISDNGNGFEITKIKRKVNTNLHLGLLGMEERAGRHNGKIHIQSELNTGTRILAEFKYDL</sequence>
<dbReference type="GO" id="GO:0000155">
    <property type="term" value="F:phosphorelay sensor kinase activity"/>
    <property type="evidence" value="ECO:0007669"/>
    <property type="project" value="InterPro"/>
</dbReference>
<dbReference type="InterPro" id="IPR011712">
    <property type="entry name" value="Sig_transdc_His_kin_sub3_dim/P"/>
</dbReference>
<evidence type="ECO:0000313" key="10">
    <source>
        <dbReference type="EMBL" id="ANQ11801.1"/>
    </source>
</evidence>
<dbReference type="GO" id="GO:0016020">
    <property type="term" value="C:membrane"/>
    <property type="evidence" value="ECO:0007669"/>
    <property type="project" value="InterPro"/>
</dbReference>
<dbReference type="InterPro" id="IPR005467">
    <property type="entry name" value="His_kinase_dom"/>
</dbReference>
<keyword evidence="6 10" id="KW-0418">Kinase</keyword>
<dbReference type="SMART" id="SM00387">
    <property type="entry name" value="HATPase_c"/>
    <property type="match status" value="1"/>
</dbReference>
<dbReference type="AlphaFoldDB" id="A0AAN0Y0X9"/>
<dbReference type="InterPro" id="IPR050482">
    <property type="entry name" value="Sensor_HK_TwoCompSys"/>
</dbReference>
<gene>
    <name evidence="10" type="ORF">BA890_03050</name>
</gene>
<dbReference type="Pfam" id="PF07730">
    <property type="entry name" value="HisKA_3"/>
    <property type="match status" value="1"/>
</dbReference>
<keyword evidence="7" id="KW-0067">ATP-binding</keyword>
<keyword evidence="4" id="KW-0808">Transferase</keyword>
<evidence type="ECO:0000256" key="1">
    <source>
        <dbReference type="ARBA" id="ARBA00000085"/>
    </source>
</evidence>
<keyword evidence="3" id="KW-0597">Phosphoprotein</keyword>
<name>A0AAN0Y0X9_VIBNA</name>
<dbReference type="EC" id="2.7.13.3" evidence="2"/>
<dbReference type="Gene3D" id="3.30.565.10">
    <property type="entry name" value="Histidine kinase-like ATPase, C-terminal domain"/>
    <property type="match status" value="1"/>
</dbReference>
<dbReference type="GO" id="GO:0046983">
    <property type="term" value="F:protein dimerization activity"/>
    <property type="evidence" value="ECO:0007669"/>
    <property type="project" value="InterPro"/>
</dbReference>
<keyword evidence="11" id="KW-1185">Reference proteome</keyword>
<dbReference type="PROSITE" id="PS50109">
    <property type="entry name" value="HIS_KIN"/>
    <property type="match status" value="1"/>
</dbReference>
<organism evidence="10 11">
    <name type="scientific">Vibrio natriegens NBRC 15636 = ATCC 14048 = DSM 759</name>
    <dbReference type="NCBI Taxonomy" id="1219067"/>
    <lineage>
        <taxon>Bacteria</taxon>
        <taxon>Pseudomonadati</taxon>
        <taxon>Pseudomonadota</taxon>
        <taxon>Gammaproteobacteria</taxon>
        <taxon>Vibrionales</taxon>
        <taxon>Vibrionaceae</taxon>
        <taxon>Vibrio</taxon>
    </lineage>
</organism>
<evidence type="ECO:0000259" key="9">
    <source>
        <dbReference type="PROSITE" id="PS50109"/>
    </source>
</evidence>
<keyword evidence="5" id="KW-0547">Nucleotide-binding</keyword>
<evidence type="ECO:0000256" key="4">
    <source>
        <dbReference type="ARBA" id="ARBA00022679"/>
    </source>
</evidence>
<dbReference type="PANTHER" id="PTHR24421">
    <property type="entry name" value="NITRATE/NITRITE SENSOR PROTEIN NARX-RELATED"/>
    <property type="match status" value="1"/>
</dbReference>
<dbReference type="GeneID" id="70913192"/>
<dbReference type="Proteomes" id="UP000092741">
    <property type="component" value="Chromosome 1"/>
</dbReference>
<comment type="catalytic activity">
    <reaction evidence="1">
        <text>ATP + protein L-histidine = ADP + protein N-phospho-L-histidine.</text>
        <dbReference type="EC" id="2.7.13.3"/>
    </reaction>
</comment>
<feature type="domain" description="Histidine kinase" evidence="9">
    <location>
        <begin position="30"/>
        <end position="226"/>
    </location>
</feature>
<reference evidence="10 11" key="1">
    <citation type="submission" date="2016-07" db="EMBL/GenBank/DDBJ databases">
        <title>Developing Vibrio natriegens as a novel, fast-growing host for biotechnology.</title>
        <authorList>
            <person name="Weinstock M.T."/>
            <person name="Hesek E.D."/>
            <person name="Wilson C.M."/>
            <person name="Gibson D.G."/>
        </authorList>
    </citation>
    <scope>NUCLEOTIDE SEQUENCE [LARGE SCALE GENOMIC DNA]</scope>
    <source>
        <strain evidence="10 11">ATCC 14048</strain>
    </source>
</reference>
<dbReference type="GO" id="GO:0005524">
    <property type="term" value="F:ATP binding"/>
    <property type="evidence" value="ECO:0007669"/>
    <property type="project" value="UniProtKB-KW"/>
</dbReference>
<dbReference type="SUPFAM" id="SSF55874">
    <property type="entry name" value="ATPase domain of HSP90 chaperone/DNA topoisomerase II/histidine kinase"/>
    <property type="match status" value="1"/>
</dbReference>
<dbReference type="Pfam" id="PF02518">
    <property type="entry name" value="HATPase_c"/>
    <property type="match status" value="1"/>
</dbReference>
<dbReference type="EMBL" id="CP016345">
    <property type="protein sequence ID" value="ANQ11801.1"/>
    <property type="molecule type" value="Genomic_DNA"/>
</dbReference>
<dbReference type="KEGG" id="vna:PN96_10290"/>
<evidence type="ECO:0000256" key="7">
    <source>
        <dbReference type="ARBA" id="ARBA00022840"/>
    </source>
</evidence>
<dbReference type="InterPro" id="IPR036890">
    <property type="entry name" value="HATPase_C_sf"/>
</dbReference>
<dbReference type="CDD" id="cd16917">
    <property type="entry name" value="HATPase_UhpB-NarQ-NarX-like"/>
    <property type="match status" value="1"/>
</dbReference>
<accession>A0AAN0Y0X9</accession>
<dbReference type="InterPro" id="IPR003594">
    <property type="entry name" value="HATPase_dom"/>
</dbReference>
<protein>
    <recommendedName>
        <fullName evidence="2">histidine kinase</fullName>
        <ecNumber evidence="2">2.7.13.3</ecNumber>
    </recommendedName>
</protein>
<evidence type="ECO:0000256" key="8">
    <source>
        <dbReference type="ARBA" id="ARBA00023012"/>
    </source>
</evidence>
<evidence type="ECO:0000256" key="5">
    <source>
        <dbReference type="ARBA" id="ARBA00022741"/>
    </source>
</evidence>
<keyword evidence="8" id="KW-0902">Two-component regulatory system</keyword>
<evidence type="ECO:0000256" key="2">
    <source>
        <dbReference type="ARBA" id="ARBA00012438"/>
    </source>
</evidence>
<evidence type="ECO:0000256" key="3">
    <source>
        <dbReference type="ARBA" id="ARBA00022553"/>
    </source>
</evidence>
<dbReference type="PANTHER" id="PTHR24421:SF10">
    <property type="entry name" value="NITRATE_NITRITE SENSOR PROTEIN NARQ"/>
    <property type="match status" value="1"/>
</dbReference>
<evidence type="ECO:0000313" key="11">
    <source>
        <dbReference type="Proteomes" id="UP000092741"/>
    </source>
</evidence>
<evidence type="ECO:0000256" key="6">
    <source>
        <dbReference type="ARBA" id="ARBA00022777"/>
    </source>
</evidence>
<proteinExistence type="predicted"/>
<dbReference type="Gene3D" id="1.20.5.1930">
    <property type="match status" value="1"/>
</dbReference>
<dbReference type="RefSeq" id="WP_020333676.1">
    <property type="nucleotide sequence ID" value="NZ_ATFJ01000011.1"/>
</dbReference>